<reference evidence="2" key="1">
    <citation type="journal article" date="2019" name="MBio">
        <title>Virus Genomes from Deep Sea Sediments Expand the Ocean Megavirome and Support Independent Origins of Viral Gigantism.</title>
        <authorList>
            <person name="Backstrom D."/>
            <person name="Yutin N."/>
            <person name="Jorgensen S.L."/>
            <person name="Dharamshi J."/>
            <person name="Homa F."/>
            <person name="Zaremba-Niedwiedzka K."/>
            <person name="Spang A."/>
            <person name="Wolf Y.I."/>
            <person name="Koonin E.V."/>
            <person name="Ettema T.J."/>
        </authorList>
    </citation>
    <scope>NUCLEOTIDE SEQUENCE</scope>
</reference>
<gene>
    <name evidence="2" type="ORF">LCMiAC01_00510</name>
</gene>
<dbReference type="EMBL" id="MK500388">
    <property type="protein sequence ID" value="QBK88387.1"/>
    <property type="molecule type" value="Genomic_DNA"/>
</dbReference>
<sequence>MTFVGAGILIYATKPDGHIVFLLGKENKGTDDARNGLYSDFGGHREKNEKPIDTAYREFKEETMNAIGKGELIKKMLKKPTMLYIGDNNYHEYIIKLEYNDDLPGIYNRIMKELEKCMTYKKYRNHKHLSIPTCPIGLCEKSEFKWFKPSEIIKNKHKMRPVFYKTFENILLTLRSRG</sequence>
<name>A0A481YZZ3_9VIRU</name>
<dbReference type="InterPro" id="IPR000086">
    <property type="entry name" value="NUDIX_hydrolase_dom"/>
</dbReference>
<evidence type="ECO:0000313" key="2">
    <source>
        <dbReference type="EMBL" id="QBK88387.1"/>
    </source>
</evidence>
<organism evidence="2">
    <name type="scientific">Mimivirus LCMiAC01</name>
    <dbReference type="NCBI Taxonomy" id="2506608"/>
    <lineage>
        <taxon>Viruses</taxon>
        <taxon>Varidnaviria</taxon>
        <taxon>Bamfordvirae</taxon>
        <taxon>Nucleocytoviricota</taxon>
        <taxon>Megaviricetes</taxon>
        <taxon>Imitervirales</taxon>
        <taxon>Mimiviridae</taxon>
        <taxon>Klosneuvirinae</taxon>
    </lineage>
</organism>
<dbReference type="PROSITE" id="PS51462">
    <property type="entry name" value="NUDIX"/>
    <property type="match status" value="1"/>
</dbReference>
<dbReference type="InterPro" id="IPR015797">
    <property type="entry name" value="NUDIX_hydrolase-like_dom_sf"/>
</dbReference>
<accession>A0A481YZZ3</accession>
<feature type="domain" description="Nudix hydrolase" evidence="1">
    <location>
        <begin position="1"/>
        <end position="169"/>
    </location>
</feature>
<dbReference type="Gene3D" id="3.90.79.10">
    <property type="entry name" value="Nucleoside Triphosphate Pyrophosphohydrolase"/>
    <property type="match status" value="1"/>
</dbReference>
<dbReference type="SUPFAM" id="SSF55811">
    <property type="entry name" value="Nudix"/>
    <property type="match status" value="1"/>
</dbReference>
<proteinExistence type="predicted"/>
<protein>
    <submittedName>
        <fullName evidence="2">NUDIX domain protein</fullName>
    </submittedName>
</protein>
<evidence type="ECO:0000259" key="1">
    <source>
        <dbReference type="PROSITE" id="PS51462"/>
    </source>
</evidence>
<dbReference type="Pfam" id="PF00293">
    <property type="entry name" value="NUDIX"/>
    <property type="match status" value="1"/>
</dbReference>